<dbReference type="EMBL" id="CP009455">
    <property type="protein sequence ID" value="AIR88221.1"/>
    <property type="molecule type" value="Genomic_DNA"/>
</dbReference>
<organism evidence="1 2">
    <name type="scientific">Pseudomonas cremoricolorata</name>
    <dbReference type="NCBI Taxonomy" id="157783"/>
    <lineage>
        <taxon>Bacteria</taxon>
        <taxon>Pseudomonadati</taxon>
        <taxon>Pseudomonadota</taxon>
        <taxon>Gammaproteobacteria</taxon>
        <taxon>Pseudomonadales</taxon>
        <taxon>Pseudomonadaceae</taxon>
        <taxon>Pseudomonas</taxon>
    </lineage>
</organism>
<dbReference type="KEGG" id="psw:LK03_02730"/>
<dbReference type="OrthoDB" id="6904153at2"/>
<gene>
    <name evidence="1" type="ORF">LK03_02730</name>
</gene>
<reference evidence="1 2" key="1">
    <citation type="submission" date="2014-09" db="EMBL/GenBank/DDBJ databases">
        <authorList>
            <person name="Chan K.-G."/>
        </authorList>
    </citation>
    <scope>NUCLEOTIDE SEQUENCE [LARGE SCALE GENOMIC DNA]</scope>
    <source>
        <strain evidence="1 2">ND07</strain>
    </source>
</reference>
<name>A0A089WI14_9PSED</name>
<evidence type="ECO:0008006" key="3">
    <source>
        <dbReference type="Google" id="ProtNLM"/>
    </source>
</evidence>
<evidence type="ECO:0000313" key="1">
    <source>
        <dbReference type="EMBL" id="AIR88221.1"/>
    </source>
</evidence>
<keyword evidence="2" id="KW-1185">Reference proteome</keyword>
<accession>A0A089WI14</accession>
<protein>
    <recommendedName>
        <fullName evidence="3">DUF3077 domain-containing protein</fullName>
    </recommendedName>
</protein>
<proteinExistence type="predicted"/>
<dbReference type="RefSeq" id="WP_038410954.1">
    <property type="nucleotide sequence ID" value="NZ_CP009455.1"/>
</dbReference>
<dbReference type="Proteomes" id="UP000029493">
    <property type="component" value="Chromosome"/>
</dbReference>
<evidence type="ECO:0000313" key="2">
    <source>
        <dbReference type="Proteomes" id="UP000029493"/>
    </source>
</evidence>
<dbReference type="AlphaFoldDB" id="A0A089WI14"/>
<sequence length="80" mass="8760">MLKIVPDPPPELQSLEDTLMHATDYALCAEAVAQQALQMEPRSPSGLLIAAAIHEIEALRKLLESALARVQMPVDSPMQR</sequence>